<feature type="domain" description="ABC transmembrane type-1" evidence="8">
    <location>
        <begin position="58"/>
        <end position="238"/>
    </location>
</feature>
<dbReference type="PANTHER" id="PTHR30151">
    <property type="entry name" value="ALKANE SULFONATE ABC TRANSPORTER-RELATED, MEMBRANE SUBUNIT"/>
    <property type="match status" value="1"/>
</dbReference>
<dbReference type="Proteomes" id="UP000518887">
    <property type="component" value="Unassembled WGS sequence"/>
</dbReference>
<dbReference type="RefSeq" id="WP_184660720.1">
    <property type="nucleotide sequence ID" value="NZ_CP031518.1"/>
</dbReference>
<organism evidence="9 10">
    <name type="scientific">Treponema ruminis</name>
    <dbReference type="NCBI Taxonomy" id="744515"/>
    <lineage>
        <taxon>Bacteria</taxon>
        <taxon>Pseudomonadati</taxon>
        <taxon>Spirochaetota</taxon>
        <taxon>Spirochaetia</taxon>
        <taxon>Spirochaetales</taxon>
        <taxon>Treponemataceae</taxon>
        <taxon>Treponema</taxon>
    </lineage>
</organism>
<evidence type="ECO:0000256" key="4">
    <source>
        <dbReference type="ARBA" id="ARBA00022692"/>
    </source>
</evidence>
<dbReference type="GO" id="GO:0005886">
    <property type="term" value="C:plasma membrane"/>
    <property type="evidence" value="ECO:0007669"/>
    <property type="project" value="UniProtKB-SubCell"/>
</dbReference>
<dbReference type="Gene3D" id="1.10.3720.10">
    <property type="entry name" value="MetI-like"/>
    <property type="match status" value="1"/>
</dbReference>
<dbReference type="GO" id="GO:0055085">
    <property type="term" value="P:transmembrane transport"/>
    <property type="evidence" value="ECO:0007669"/>
    <property type="project" value="InterPro"/>
</dbReference>
<keyword evidence="3" id="KW-1003">Cell membrane</keyword>
<evidence type="ECO:0000256" key="1">
    <source>
        <dbReference type="ARBA" id="ARBA00004651"/>
    </source>
</evidence>
<feature type="transmembrane region" description="Helical" evidence="7">
    <location>
        <begin position="33"/>
        <end position="50"/>
    </location>
</feature>
<comment type="subcellular location">
    <subcellularLocation>
        <location evidence="1 7">Cell membrane</location>
        <topology evidence="1 7">Multi-pass membrane protein</topology>
    </subcellularLocation>
</comment>
<accession>A0A7W8GAV8</accession>
<evidence type="ECO:0000256" key="5">
    <source>
        <dbReference type="ARBA" id="ARBA00022989"/>
    </source>
</evidence>
<feature type="transmembrane region" description="Helical" evidence="7">
    <location>
        <begin position="220"/>
        <end position="241"/>
    </location>
</feature>
<reference evidence="9 10" key="1">
    <citation type="submission" date="2020-08" db="EMBL/GenBank/DDBJ databases">
        <title>Genomic Encyclopedia of Type Strains, Phase IV (KMG-IV): sequencing the most valuable type-strain genomes for metagenomic binning, comparative biology and taxonomic classification.</title>
        <authorList>
            <person name="Goeker M."/>
        </authorList>
    </citation>
    <scope>NUCLEOTIDE SEQUENCE [LARGE SCALE GENOMIC DNA]</scope>
    <source>
        <strain evidence="9 10">DSM 103462</strain>
    </source>
</reference>
<feature type="transmembrane region" description="Helical" evidence="7">
    <location>
        <begin position="98"/>
        <end position="115"/>
    </location>
</feature>
<keyword evidence="5 7" id="KW-1133">Transmembrane helix</keyword>
<sequence length="246" mass="27605">MENKAKNTFIFCLGIILIGLLIKILGKVKGDSLVFPSIFVILRAFFRLLASARTYHLIFTTLSHVFISLIISTVLGISIGMVEGLSCFFKKLLKPLMTMLRSIPMIVLVVIIMVLTKYKNVPYIAASLILVPLISEATAEGCKRIDGELIDVYRLNSSFTPRILFSVYIPLMAGYLKQAYINAVGMGIKIVITTEYLVQTKNSLGKAVFSSTYFNDYDEIYAWALIMILLVLLLTEVPMLIMKKIR</sequence>
<evidence type="ECO:0000256" key="3">
    <source>
        <dbReference type="ARBA" id="ARBA00022475"/>
    </source>
</evidence>
<dbReference type="InterPro" id="IPR035906">
    <property type="entry name" value="MetI-like_sf"/>
</dbReference>
<evidence type="ECO:0000259" key="8">
    <source>
        <dbReference type="PROSITE" id="PS50928"/>
    </source>
</evidence>
<dbReference type="InterPro" id="IPR000515">
    <property type="entry name" value="MetI-like"/>
</dbReference>
<keyword evidence="2 7" id="KW-0813">Transport</keyword>
<proteinExistence type="inferred from homology"/>
<evidence type="ECO:0000256" key="7">
    <source>
        <dbReference type="RuleBase" id="RU363032"/>
    </source>
</evidence>
<protein>
    <submittedName>
        <fullName evidence="9">ABC-type nitrate/sulfonate/bicarbonate transport system permease component</fullName>
    </submittedName>
</protein>
<gene>
    <name evidence="9" type="ORF">HNP76_002348</name>
</gene>
<name>A0A7W8GAV8_9SPIR</name>
<keyword evidence="10" id="KW-1185">Reference proteome</keyword>
<dbReference type="PROSITE" id="PS50928">
    <property type="entry name" value="ABC_TM1"/>
    <property type="match status" value="1"/>
</dbReference>
<dbReference type="AlphaFoldDB" id="A0A7W8GAV8"/>
<feature type="transmembrane region" description="Helical" evidence="7">
    <location>
        <begin position="6"/>
        <end position="26"/>
    </location>
</feature>
<keyword evidence="4 7" id="KW-0812">Transmembrane</keyword>
<evidence type="ECO:0000313" key="10">
    <source>
        <dbReference type="Proteomes" id="UP000518887"/>
    </source>
</evidence>
<keyword evidence="6 7" id="KW-0472">Membrane</keyword>
<comment type="caution">
    <text evidence="9">The sequence shown here is derived from an EMBL/GenBank/DDBJ whole genome shotgun (WGS) entry which is preliminary data.</text>
</comment>
<comment type="similarity">
    <text evidence="7">Belongs to the binding-protein-dependent transport system permease family.</text>
</comment>
<dbReference type="SUPFAM" id="SSF161098">
    <property type="entry name" value="MetI-like"/>
    <property type="match status" value="1"/>
</dbReference>
<evidence type="ECO:0000256" key="2">
    <source>
        <dbReference type="ARBA" id="ARBA00022448"/>
    </source>
</evidence>
<evidence type="ECO:0000313" key="9">
    <source>
        <dbReference type="EMBL" id="MBB5226960.1"/>
    </source>
</evidence>
<dbReference type="EMBL" id="JACHFQ010000007">
    <property type="protein sequence ID" value="MBB5226960.1"/>
    <property type="molecule type" value="Genomic_DNA"/>
</dbReference>
<dbReference type="Pfam" id="PF00528">
    <property type="entry name" value="BPD_transp_1"/>
    <property type="match status" value="1"/>
</dbReference>
<evidence type="ECO:0000256" key="6">
    <source>
        <dbReference type="ARBA" id="ARBA00023136"/>
    </source>
</evidence>
<dbReference type="PANTHER" id="PTHR30151:SF0">
    <property type="entry name" value="ABC TRANSPORTER PERMEASE PROTEIN MJ0413-RELATED"/>
    <property type="match status" value="1"/>
</dbReference>
<feature type="transmembrane region" description="Helical" evidence="7">
    <location>
        <begin position="56"/>
        <end position="77"/>
    </location>
</feature>